<dbReference type="InterPro" id="IPR022770">
    <property type="entry name" value="IucA/IucC-like_C"/>
</dbReference>
<feature type="compositionally biased region" description="Basic and acidic residues" evidence="1">
    <location>
        <begin position="274"/>
        <end position="283"/>
    </location>
</feature>
<feature type="region of interest" description="Disordered" evidence="1">
    <location>
        <begin position="41"/>
        <end position="70"/>
    </location>
</feature>
<evidence type="ECO:0000256" key="1">
    <source>
        <dbReference type="SAM" id="MobiDB-lite"/>
    </source>
</evidence>
<dbReference type="Proteomes" id="UP000295818">
    <property type="component" value="Unassembled WGS sequence"/>
</dbReference>
<proteinExistence type="predicted"/>
<accession>A0ABY2BRS7</accession>
<gene>
    <name evidence="3" type="ORF">EV644_10215</name>
</gene>
<comment type="caution">
    <text evidence="3">The sequence shown here is derived from an EMBL/GenBank/DDBJ whole genome shotgun (WGS) entry which is preliminary data.</text>
</comment>
<dbReference type="Gene3D" id="1.10.510.40">
    <property type="match status" value="1"/>
</dbReference>
<evidence type="ECO:0000313" key="4">
    <source>
        <dbReference type="Proteomes" id="UP000295818"/>
    </source>
</evidence>
<reference evidence="3 4" key="1">
    <citation type="journal article" date="2015" name="Stand. Genomic Sci.">
        <title>Genomic Encyclopedia of Bacterial and Archaeal Type Strains, Phase III: the genomes of soil and plant-associated and newly described type strains.</title>
        <authorList>
            <person name="Whitman W.B."/>
            <person name="Woyke T."/>
            <person name="Klenk H.P."/>
            <person name="Zhou Y."/>
            <person name="Lilburn T.G."/>
            <person name="Beck B.J."/>
            <person name="De Vos P."/>
            <person name="Vandamme P."/>
            <person name="Eisen J.A."/>
            <person name="Garrity G."/>
            <person name="Hugenholtz P."/>
            <person name="Kyrpides N.C."/>
        </authorList>
    </citation>
    <scope>NUCLEOTIDE SEQUENCE [LARGE SCALE GENOMIC DNA]</scope>
    <source>
        <strain evidence="3 4">VKM Ac-2538</strain>
    </source>
</reference>
<dbReference type="Pfam" id="PF06276">
    <property type="entry name" value="FhuF"/>
    <property type="match status" value="1"/>
</dbReference>
<keyword evidence="4" id="KW-1185">Reference proteome</keyword>
<dbReference type="EMBL" id="SLWM01000002">
    <property type="protein sequence ID" value="TCO29299.1"/>
    <property type="molecule type" value="Genomic_DNA"/>
</dbReference>
<protein>
    <submittedName>
        <fullName evidence="3">Ferric iron reductase FhuF-like transporter</fullName>
    </submittedName>
</protein>
<evidence type="ECO:0000259" key="2">
    <source>
        <dbReference type="Pfam" id="PF06276"/>
    </source>
</evidence>
<feature type="domain" description="Aerobactin siderophore biosynthesis IucA/IucC-like C-terminal" evidence="2">
    <location>
        <begin position="184"/>
        <end position="254"/>
    </location>
</feature>
<feature type="region of interest" description="Disordered" evidence="1">
    <location>
        <begin position="261"/>
        <end position="314"/>
    </location>
</feature>
<evidence type="ECO:0000313" key="3">
    <source>
        <dbReference type="EMBL" id="TCO29299.1"/>
    </source>
</evidence>
<name>A0ABY2BRS7_9ACTN</name>
<dbReference type="Gene3D" id="6.10.250.3370">
    <property type="match status" value="1"/>
</dbReference>
<sequence length="314" mass="33913">MLHHSELEGHLTGHPLLVANKGRLGSRRLTACATPRRHGRRFALSGGTAGARRVPRYTGPVGARGRRSRTGCCCSRGVPEPAGRPRLVCLAAVSPVAARPRSRDAVGSRAGHWGDRGAWGGTGRLPADAVDPDDGERVAAAAVPGEAATEDPEHLRLSRRPLRVSTTPVEARGIEPDSHTRVLPRKPWHILRQYLVDALLLGVLNPLADLLSDAGLLSADRFWGMTRGEIGLYAGEHPQYADRLTATGLLDETLRPLSVEWLPPDPRLRRPRHPPTDPSHRPPPEPAVLSRRHPPKPPVVTRAAACSSSGALRR</sequence>
<organism evidence="3 4">
    <name type="scientific">Kribbella orskensis</name>
    <dbReference type="NCBI Taxonomy" id="2512216"/>
    <lineage>
        <taxon>Bacteria</taxon>
        <taxon>Bacillati</taxon>
        <taxon>Actinomycetota</taxon>
        <taxon>Actinomycetes</taxon>
        <taxon>Propionibacteriales</taxon>
        <taxon>Kribbellaceae</taxon>
        <taxon>Kribbella</taxon>
    </lineage>
</organism>